<name>A0A369UPZ2_9GAMM</name>
<organism evidence="1 2">
    <name type="scientific">Dyella tabacisoli</name>
    <dbReference type="NCBI Taxonomy" id="2282381"/>
    <lineage>
        <taxon>Bacteria</taxon>
        <taxon>Pseudomonadati</taxon>
        <taxon>Pseudomonadota</taxon>
        <taxon>Gammaproteobacteria</taxon>
        <taxon>Lysobacterales</taxon>
        <taxon>Rhodanobacteraceae</taxon>
        <taxon>Dyella</taxon>
    </lineage>
</organism>
<dbReference type="OrthoDB" id="626916at2"/>
<reference evidence="1 2" key="1">
    <citation type="submission" date="2018-07" db="EMBL/GenBank/DDBJ databases">
        <title>Dyella tabacisoli L4-6T, whole genome shotgun sequence.</title>
        <authorList>
            <person name="Zhou X.-K."/>
            <person name="Li W.-J."/>
            <person name="Duan Y.-Q."/>
        </authorList>
    </citation>
    <scope>NUCLEOTIDE SEQUENCE [LARGE SCALE GENOMIC DNA]</scope>
    <source>
        <strain evidence="1 2">L4-6</strain>
    </source>
</reference>
<proteinExistence type="predicted"/>
<accession>A0A369UPZ2</accession>
<comment type="caution">
    <text evidence="1">The sequence shown here is derived from an EMBL/GenBank/DDBJ whole genome shotgun (WGS) entry which is preliminary data.</text>
</comment>
<evidence type="ECO:0000313" key="2">
    <source>
        <dbReference type="Proteomes" id="UP000253782"/>
    </source>
</evidence>
<gene>
    <name evidence="1" type="ORF">DVJ77_08625</name>
</gene>
<dbReference type="AlphaFoldDB" id="A0A369UPZ2"/>
<dbReference type="EMBL" id="QQAH01000007">
    <property type="protein sequence ID" value="RDD82115.1"/>
    <property type="molecule type" value="Genomic_DNA"/>
</dbReference>
<keyword evidence="2" id="KW-1185">Reference proteome</keyword>
<dbReference type="Proteomes" id="UP000253782">
    <property type="component" value="Unassembled WGS sequence"/>
</dbReference>
<sequence length="737" mass="79785">MFDIDTVYALLPAWTRLRDAQQGSPLKDLLSVTVDQIAVLEEDLAQNYDNLFIETCAPWVVPYIGDLVQSTPLTDASRIAPSTTTAALSTDLVGPSFEPAIGLRARADVAKTIFYRRRKTTLPMLEELSSDVTGWAAHVREFFQTLAWTQAVRNHVRPGSFYAPDLRNIPNIDRINGPFDNAPRLVDVRVPRQLEGWHNIPNVGIFLWRLFSSPLYQATARPEPASGGSGFHVSRLGQDAPMFTRWQPGIDATLPSAEPLLPGPIRPAAFYDDLLQYAASASTAPYTQYYGRFGLDLPAPGAPSGSFFIVADGVAVLPAQIQSMNLAQWRQPPASMVGVDVALGRLSFGSAWKATGLSGPKQVSISTFCGFPAELGGGGYDRQNWLLKRNLPGLQVFTVGTGGTYATISAALTAAAGIQEVLISIQDSASYVEALSIKPVDGGTLTIEAVDQHWPHVQGSITIQGVHPTATVTLSGLLVEGAVQVTDGLSRLRLIHTTLVPGLALNVAPPVPVLPSVVVDKENTPIDVELIFSISGPVQIPPLENSRLWLLDSIIDGVNGPAVTGLSGSPNWGPPAWIERSTVVGASHFRQLLSATETLFDGVVSTLHRQQGCVRFSFVPDGSTTPRRYRCQPDLEISIESDQPNINGALPSAAQLKAIHDNVVSWLLPSFTQRQYGQPAYLQLHLNAPIQILQGAQDGSEMGAYCHLKQPQRLKNLQLRLQEYLPFGRQAATLFVT</sequence>
<evidence type="ECO:0000313" key="1">
    <source>
        <dbReference type="EMBL" id="RDD82115.1"/>
    </source>
</evidence>
<dbReference type="RefSeq" id="WP_114845072.1">
    <property type="nucleotide sequence ID" value="NZ_JBHSPE010000008.1"/>
</dbReference>
<protein>
    <submittedName>
        <fullName evidence="1">Uncharacterized protein</fullName>
    </submittedName>
</protein>